<evidence type="ECO:0000313" key="4">
    <source>
        <dbReference type="Proteomes" id="UP000331127"/>
    </source>
</evidence>
<feature type="signal peptide" evidence="2">
    <location>
        <begin position="1"/>
        <end position="33"/>
    </location>
</feature>
<keyword evidence="4" id="KW-1185">Reference proteome</keyword>
<gene>
    <name evidence="3" type="ORF">Amac_089830</name>
</gene>
<dbReference type="AlphaFoldDB" id="A0A5M3X432"/>
<evidence type="ECO:0000313" key="3">
    <source>
        <dbReference type="EMBL" id="GES15386.1"/>
    </source>
</evidence>
<keyword evidence="2" id="KW-0732">Signal</keyword>
<evidence type="ECO:0000256" key="2">
    <source>
        <dbReference type="SAM" id="SignalP"/>
    </source>
</evidence>
<organism evidence="3 4">
    <name type="scientific">Acrocarpospora macrocephala</name>
    <dbReference type="NCBI Taxonomy" id="150177"/>
    <lineage>
        <taxon>Bacteria</taxon>
        <taxon>Bacillati</taxon>
        <taxon>Actinomycetota</taxon>
        <taxon>Actinomycetes</taxon>
        <taxon>Streptosporangiales</taxon>
        <taxon>Streptosporangiaceae</taxon>
        <taxon>Acrocarpospora</taxon>
    </lineage>
</organism>
<evidence type="ECO:0000256" key="1">
    <source>
        <dbReference type="SAM" id="Phobius"/>
    </source>
</evidence>
<dbReference type="EMBL" id="BLAE01000075">
    <property type="protein sequence ID" value="GES15386.1"/>
    <property type="molecule type" value="Genomic_DNA"/>
</dbReference>
<evidence type="ECO:0008006" key="5">
    <source>
        <dbReference type="Google" id="ProtNLM"/>
    </source>
</evidence>
<feature type="transmembrane region" description="Helical" evidence="1">
    <location>
        <begin position="187"/>
        <end position="207"/>
    </location>
</feature>
<sequence length="460" mass="47125">MTKTHPLRRVGAAAAALFVGLAALFMLSPAARAAAAPPDVATALASWQSGDPLFVLSGSPLNSEQQAGVREALKGSKSKIYGVALPDGSVTEAEAGQFITQAIAALDKAGRSAATVTVLDGMSLFAGSSAIPAGAPADLATLATAHNSDVVDGMKDFVNRVNLVVGGERREALSTKSMANPGAGSAAIWYGLLGVAVIGGGGLWLISRRMKRQREAKEAAELAAVKVTVEEDVTKFGEEITALDLDARMLPAAGTDTDWQHALDSYEKAKTELAATKRADELRTVTATLEDGRYALAVVKAKVNKEPVPERLAPCFFNPQHGPSVRNVRWAPPGGALRDVPACAMDAQAIERGFDPQMREVVLPNGQRAPYWNAGPAYQPYASGYYGGFDGGGLLTGMLVGTMLGSAFGGGWGMGGYGAGYADGAAADGGGDWGGGGDFGGGGDWGGGDFGGGDFGGGDW</sequence>
<dbReference type="RefSeq" id="WP_155360513.1">
    <property type="nucleotide sequence ID" value="NZ_BAAAHL010000084.1"/>
</dbReference>
<feature type="chain" id="PRO_5038355658" description="TPM domain-containing protein" evidence="2">
    <location>
        <begin position="34"/>
        <end position="460"/>
    </location>
</feature>
<proteinExistence type="predicted"/>
<comment type="caution">
    <text evidence="3">The sequence shown here is derived from an EMBL/GenBank/DDBJ whole genome shotgun (WGS) entry which is preliminary data.</text>
</comment>
<name>A0A5M3X432_9ACTN</name>
<reference evidence="3 4" key="1">
    <citation type="submission" date="2019-10" db="EMBL/GenBank/DDBJ databases">
        <title>Whole genome shotgun sequence of Acrocarpospora macrocephala NBRC 16266.</title>
        <authorList>
            <person name="Ichikawa N."/>
            <person name="Kimura A."/>
            <person name="Kitahashi Y."/>
            <person name="Komaki H."/>
            <person name="Oguchi A."/>
        </authorList>
    </citation>
    <scope>NUCLEOTIDE SEQUENCE [LARGE SCALE GENOMIC DNA]</scope>
    <source>
        <strain evidence="3 4">NBRC 16266</strain>
    </source>
</reference>
<keyword evidence="1" id="KW-0812">Transmembrane</keyword>
<accession>A0A5M3X432</accession>
<protein>
    <recommendedName>
        <fullName evidence="5">TPM domain-containing protein</fullName>
    </recommendedName>
</protein>
<dbReference type="OrthoDB" id="4808153at2"/>
<keyword evidence="1" id="KW-1133">Transmembrane helix</keyword>
<dbReference type="Proteomes" id="UP000331127">
    <property type="component" value="Unassembled WGS sequence"/>
</dbReference>
<keyword evidence="1" id="KW-0472">Membrane</keyword>